<evidence type="ECO:0000256" key="8">
    <source>
        <dbReference type="ARBA" id="ARBA00023033"/>
    </source>
</evidence>
<keyword evidence="5" id="KW-0288">FMN</keyword>
<keyword evidence="7" id="KW-0560">Oxidoreductase</keyword>
<keyword evidence="8" id="KW-0503">Monooxygenase</keyword>
<dbReference type="GO" id="GO:0009636">
    <property type="term" value="P:response to toxic substance"/>
    <property type="evidence" value="ECO:0007669"/>
    <property type="project" value="UniProtKB-KW"/>
</dbReference>
<evidence type="ECO:0000256" key="1">
    <source>
        <dbReference type="ARBA" id="ARBA00001917"/>
    </source>
</evidence>
<keyword evidence="3" id="KW-0216">Detoxification</keyword>
<evidence type="ECO:0000256" key="9">
    <source>
        <dbReference type="ARBA" id="ARBA00031155"/>
    </source>
</evidence>
<comment type="similarity">
    <text evidence="2">Belongs to the nitronate monooxygenase family. NMO class I subfamily.</text>
</comment>
<dbReference type="Proteomes" id="UP001054892">
    <property type="component" value="Unassembled WGS sequence"/>
</dbReference>
<dbReference type="CDD" id="cd04730">
    <property type="entry name" value="NPD_like"/>
    <property type="match status" value="1"/>
</dbReference>
<evidence type="ECO:0000256" key="6">
    <source>
        <dbReference type="ARBA" id="ARBA00022741"/>
    </source>
</evidence>
<keyword evidence="6" id="KW-0547">Nucleotide-binding</keyword>
<dbReference type="EMBL" id="BQKM01000023">
    <property type="protein sequence ID" value="GJN55941.1"/>
    <property type="molecule type" value="Genomic_DNA"/>
</dbReference>
<dbReference type="FunFam" id="3.20.20.70:FF:000154">
    <property type="entry name" value="Probable nitronate monooxygenase"/>
    <property type="match status" value="1"/>
</dbReference>
<dbReference type="PANTHER" id="PTHR42747:SF3">
    <property type="entry name" value="NITRONATE MONOOXYGENASE-RELATED"/>
    <property type="match status" value="1"/>
</dbReference>
<dbReference type="PANTHER" id="PTHR42747">
    <property type="entry name" value="NITRONATE MONOOXYGENASE-RELATED"/>
    <property type="match status" value="1"/>
</dbReference>
<dbReference type="RefSeq" id="WP_173180216.1">
    <property type="nucleotide sequence ID" value="NZ_AP023189.1"/>
</dbReference>
<evidence type="ECO:0000313" key="12">
    <source>
        <dbReference type="EMBL" id="BCG24995.1"/>
    </source>
</evidence>
<dbReference type="SUPFAM" id="SSF51412">
    <property type="entry name" value="Inosine monophosphate dehydrogenase (IMPDH)"/>
    <property type="match status" value="1"/>
</dbReference>
<evidence type="ECO:0000256" key="11">
    <source>
        <dbReference type="ARBA" id="ARBA00067136"/>
    </source>
</evidence>
<evidence type="ECO:0000256" key="10">
    <source>
        <dbReference type="ARBA" id="ARBA00049401"/>
    </source>
</evidence>
<gene>
    <name evidence="12" type="ORF">TUM18999_31860</name>
    <name evidence="13" type="ORF">TUM20286_56930</name>
</gene>
<dbReference type="InterPro" id="IPR004136">
    <property type="entry name" value="NMO"/>
</dbReference>
<accession>A0A6J4E6D3</accession>
<evidence type="ECO:0000256" key="5">
    <source>
        <dbReference type="ARBA" id="ARBA00022643"/>
    </source>
</evidence>
<reference evidence="12 14" key="1">
    <citation type="submission" date="2020-05" db="EMBL/GenBank/DDBJ databases">
        <title>Characterization of novel class B3 metallo-beta-lactamase from novel Pseudomonas species.</title>
        <authorList>
            <person name="Yamada K."/>
            <person name="Aoki K."/>
            <person name="Ishii Y."/>
        </authorList>
    </citation>
    <scope>NUCLEOTIDE SEQUENCE [LARGE SCALE GENOMIC DNA]</scope>
    <source>
        <strain evidence="12 14">TUM18999</strain>
        <strain evidence="13 15">TUM20286</strain>
    </source>
</reference>
<protein>
    <recommendedName>
        <fullName evidence="11">Nitronate monooxygenase</fullName>
    </recommendedName>
    <alternativeName>
        <fullName evidence="9">Propionate 3-nitronate monooxygenase</fullName>
    </alternativeName>
</protein>
<evidence type="ECO:0000256" key="3">
    <source>
        <dbReference type="ARBA" id="ARBA00022575"/>
    </source>
</evidence>
<dbReference type="InterPro" id="IPR013785">
    <property type="entry name" value="Aldolase_TIM"/>
</dbReference>
<organism evidence="12 14">
    <name type="scientific">Pseudomonas tohonis</name>
    <dbReference type="NCBI Taxonomy" id="2725477"/>
    <lineage>
        <taxon>Bacteria</taxon>
        <taxon>Pseudomonadati</taxon>
        <taxon>Pseudomonadota</taxon>
        <taxon>Gammaproteobacteria</taxon>
        <taxon>Pseudomonadales</taxon>
        <taxon>Pseudomonadaceae</taxon>
        <taxon>Pseudomonas</taxon>
    </lineage>
</organism>
<evidence type="ECO:0000313" key="15">
    <source>
        <dbReference type="Proteomes" id="UP001054892"/>
    </source>
</evidence>
<dbReference type="EMBL" id="AP023189">
    <property type="protein sequence ID" value="BCG24995.1"/>
    <property type="molecule type" value="Genomic_DNA"/>
</dbReference>
<evidence type="ECO:0000313" key="13">
    <source>
        <dbReference type="EMBL" id="GJN55941.1"/>
    </source>
</evidence>
<comment type="cofactor">
    <cofactor evidence="1">
        <name>FMN</name>
        <dbReference type="ChEBI" id="CHEBI:58210"/>
    </cofactor>
</comment>
<dbReference type="Proteomes" id="UP000509383">
    <property type="component" value="Chromosome"/>
</dbReference>
<keyword evidence="15" id="KW-1185">Reference proteome</keyword>
<evidence type="ECO:0000256" key="4">
    <source>
        <dbReference type="ARBA" id="ARBA00022630"/>
    </source>
</evidence>
<evidence type="ECO:0000256" key="2">
    <source>
        <dbReference type="ARBA" id="ARBA00009881"/>
    </source>
</evidence>
<dbReference type="GO" id="GO:0018580">
    <property type="term" value="F:nitronate monooxygenase activity"/>
    <property type="evidence" value="ECO:0007669"/>
    <property type="project" value="InterPro"/>
</dbReference>
<evidence type="ECO:0000256" key="7">
    <source>
        <dbReference type="ARBA" id="ARBA00023002"/>
    </source>
</evidence>
<sequence length="347" mass="36177">MLITELLGIEIPLIQAPMVGVSTPKLAAAVSNAGALGSIGIGASTPEQARAMIRDTRALTAKPFNVNLFCHAPAQPDPARERAWLEHLRPLFAEFDAEPPAALREIYRSFLDDPAMLQVLLEEAPAVVSFHFGLPQQGWIDQLKARGIRLLATATNLAEARLIEVAGIDAIVAQGVEAGGHRGVFEPEQDALIGTFALTRTLASRTRLPVIAAGGIMDGAGIRAALQLGASGAQLGTAFILCPESAANAAYRAAMQSPRVERTALTAAISGRSARGLPNRLFSDVGHPQAPALPDYPITYDAAKALHAAASAKGCDDYAVQWAGQGAPLARALPAAELVATLAGELA</sequence>
<dbReference type="KEGG" id="ptw:TUM18999_31860"/>
<dbReference type="Gene3D" id="3.20.20.70">
    <property type="entry name" value="Aldolase class I"/>
    <property type="match status" value="1"/>
</dbReference>
<name>A0A6J4E6D3_9PSED</name>
<dbReference type="Pfam" id="PF03060">
    <property type="entry name" value="NMO"/>
    <property type="match status" value="1"/>
</dbReference>
<comment type="catalytic activity">
    <reaction evidence="10">
        <text>3 propionate 3-nitronate + 3 O2 + H2O = 3 3-oxopropanoate + 2 nitrate + nitrite + H2O2 + 3 H(+)</text>
        <dbReference type="Rhea" id="RHEA:57332"/>
        <dbReference type="ChEBI" id="CHEBI:15377"/>
        <dbReference type="ChEBI" id="CHEBI:15378"/>
        <dbReference type="ChEBI" id="CHEBI:15379"/>
        <dbReference type="ChEBI" id="CHEBI:16240"/>
        <dbReference type="ChEBI" id="CHEBI:16301"/>
        <dbReference type="ChEBI" id="CHEBI:17632"/>
        <dbReference type="ChEBI" id="CHEBI:33190"/>
        <dbReference type="ChEBI" id="CHEBI:136067"/>
    </reaction>
</comment>
<evidence type="ECO:0000313" key="14">
    <source>
        <dbReference type="Proteomes" id="UP000509383"/>
    </source>
</evidence>
<dbReference type="AlphaFoldDB" id="A0A6J4E6D3"/>
<dbReference type="GO" id="GO:0000166">
    <property type="term" value="F:nucleotide binding"/>
    <property type="evidence" value="ECO:0007669"/>
    <property type="project" value="UniProtKB-KW"/>
</dbReference>
<proteinExistence type="inferred from homology"/>
<keyword evidence="4" id="KW-0285">Flavoprotein</keyword>